<sequence>MAAALGNLLVDYIQKRRIRADVQQGDTGKGSFSEIFWGDVKTVYDALLDAMEARRDDIEPLCSSSELPEHMFTLGTEASSLCEDIMKAAQGIMPLANVDTSNSACNGLDFDTLQIGHKLVGATIKAWIHNDSTRWHEIMADYVHDSCAKDTSIAAETRSTQDTHAEKEPQGAQGPISLHDLNQLAASKDQLSKHDATTVLNQIQGLPDTDTIMNKLKHAIAAVESETNKTVRPGDSTRSPGTQTTSSSSGSSSSTATSPGRSETGNTDTALGSAKPAHNAAATPQAPTASIVQDGSGRGDEAPETR</sequence>
<dbReference type="RefSeq" id="XP_012338547.1">
    <property type="nucleotide sequence ID" value="XM_012483124.1"/>
</dbReference>
<evidence type="ECO:0008006" key="4">
    <source>
        <dbReference type="Google" id="ProtNLM"/>
    </source>
</evidence>
<feature type="compositionally biased region" description="Basic and acidic residues" evidence="1">
    <location>
        <begin position="297"/>
        <end position="306"/>
    </location>
</feature>
<evidence type="ECO:0000256" key="1">
    <source>
        <dbReference type="SAM" id="MobiDB-lite"/>
    </source>
</evidence>
<protein>
    <recommendedName>
        <fullName evidence="4">Schizont-infected cell agglutination extracellular alpha domain-containing protein</fullName>
    </recommendedName>
</protein>
<name>A0A0D9QCV8_PLAFR</name>
<feature type="compositionally biased region" description="Basic and acidic residues" evidence="1">
    <location>
        <begin position="159"/>
        <end position="169"/>
    </location>
</feature>
<evidence type="ECO:0000313" key="2">
    <source>
        <dbReference type="EMBL" id="KJP84843.1"/>
    </source>
</evidence>
<accession>A0A0D9QCV8</accession>
<feature type="region of interest" description="Disordered" evidence="1">
    <location>
        <begin position="155"/>
        <end position="176"/>
    </location>
</feature>
<reference evidence="2 3" key="1">
    <citation type="submission" date="2014-03" db="EMBL/GenBank/DDBJ databases">
        <title>The Genome Sequence of Plasmodium fragile nilgiri.</title>
        <authorList>
            <consortium name="The Broad Institute Genomics Platform"/>
            <consortium name="The Broad Institute Genome Sequencing Center for Infectious Disease"/>
            <person name="Neafsey D."/>
            <person name="Duraisingh M."/>
            <person name="Young S.K."/>
            <person name="Zeng Q."/>
            <person name="Gargeya S."/>
            <person name="Abouelleil A."/>
            <person name="Alvarado L."/>
            <person name="Chapman S.B."/>
            <person name="Gainer-Dewar J."/>
            <person name="Goldberg J."/>
            <person name="Griggs A."/>
            <person name="Gujja S."/>
            <person name="Hansen M."/>
            <person name="Howarth C."/>
            <person name="Imamovic A."/>
            <person name="Larimer J."/>
            <person name="Pearson M."/>
            <person name="Poon T.W."/>
            <person name="Priest M."/>
            <person name="Roberts A."/>
            <person name="Saif S."/>
            <person name="Shea T."/>
            <person name="Sykes S."/>
            <person name="Wortman J."/>
            <person name="Nusbaum C."/>
            <person name="Birren B."/>
        </authorList>
    </citation>
    <scope>NUCLEOTIDE SEQUENCE [LARGE SCALE GENOMIC DNA]</scope>
    <source>
        <strain evidence="3">nilgiri</strain>
    </source>
</reference>
<evidence type="ECO:0000313" key="3">
    <source>
        <dbReference type="Proteomes" id="UP000054561"/>
    </source>
</evidence>
<gene>
    <name evidence="2" type="ORF">AK88_05522</name>
</gene>
<proteinExistence type="predicted"/>
<dbReference type="VEuPathDB" id="PlasmoDB:AK88_05522"/>
<dbReference type="EMBL" id="KQ030403">
    <property type="protein sequence ID" value="KJP84843.1"/>
    <property type="molecule type" value="Genomic_DNA"/>
</dbReference>
<dbReference type="GeneID" id="24270836"/>
<dbReference type="Proteomes" id="UP000054561">
    <property type="component" value="Unassembled WGS sequence"/>
</dbReference>
<feature type="region of interest" description="Disordered" evidence="1">
    <location>
        <begin position="223"/>
        <end position="306"/>
    </location>
</feature>
<organism evidence="2 3">
    <name type="scientific">Plasmodium fragile</name>
    <dbReference type="NCBI Taxonomy" id="5857"/>
    <lineage>
        <taxon>Eukaryota</taxon>
        <taxon>Sar</taxon>
        <taxon>Alveolata</taxon>
        <taxon>Apicomplexa</taxon>
        <taxon>Aconoidasida</taxon>
        <taxon>Haemosporida</taxon>
        <taxon>Plasmodiidae</taxon>
        <taxon>Plasmodium</taxon>
        <taxon>Plasmodium (Plasmodium)</taxon>
    </lineage>
</organism>
<dbReference type="OrthoDB" id="389532at2759"/>
<dbReference type="AlphaFoldDB" id="A0A0D9QCV8"/>
<feature type="compositionally biased region" description="Low complexity" evidence="1">
    <location>
        <begin position="236"/>
        <end position="262"/>
    </location>
</feature>
<keyword evidence="3" id="KW-1185">Reference proteome</keyword>